<dbReference type="GO" id="GO:0003700">
    <property type="term" value="F:DNA-binding transcription factor activity"/>
    <property type="evidence" value="ECO:0007669"/>
    <property type="project" value="InterPro"/>
</dbReference>
<dbReference type="Proteomes" id="UP000028981">
    <property type="component" value="Unassembled WGS sequence"/>
</dbReference>
<dbReference type="Pfam" id="PF12840">
    <property type="entry name" value="HTH_20"/>
    <property type="match status" value="1"/>
</dbReference>
<dbReference type="RefSeq" id="WP_035086497.1">
    <property type="nucleotide sequence ID" value="NZ_JQGC01000026.1"/>
</dbReference>
<keyword evidence="3" id="KW-0804">Transcription</keyword>
<organism evidence="6 7">
    <name type="scientific">Devosia riboflavina</name>
    <dbReference type="NCBI Taxonomy" id="46914"/>
    <lineage>
        <taxon>Bacteria</taxon>
        <taxon>Pseudomonadati</taxon>
        <taxon>Pseudomonadota</taxon>
        <taxon>Alphaproteobacteria</taxon>
        <taxon>Hyphomicrobiales</taxon>
        <taxon>Devosiaceae</taxon>
        <taxon>Devosia</taxon>
    </lineage>
</organism>
<dbReference type="PROSITE" id="PS00380">
    <property type="entry name" value="RHODANESE_1"/>
    <property type="match status" value="1"/>
</dbReference>
<dbReference type="Gene3D" id="1.10.10.10">
    <property type="entry name" value="Winged helix-like DNA-binding domain superfamily/Winged helix DNA-binding domain"/>
    <property type="match status" value="1"/>
</dbReference>
<dbReference type="STRING" id="46914.JP75_21155"/>
<dbReference type="OrthoDB" id="9802991at2"/>
<dbReference type="InterPro" id="IPR036388">
    <property type="entry name" value="WH-like_DNA-bd_sf"/>
</dbReference>
<dbReference type="Gene3D" id="3.40.250.10">
    <property type="entry name" value="Rhodanese-like domain"/>
    <property type="match status" value="1"/>
</dbReference>
<dbReference type="PANTHER" id="PTHR43132:SF8">
    <property type="entry name" value="HTH-TYPE TRANSCRIPTIONAL REGULATOR KMTR"/>
    <property type="match status" value="1"/>
</dbReference>
<dbReference type="InterPro" id="IPR051011">
    <property type="entry name" value="Metal_resp_trans_reg"/>
</dbReference>
<dbReference type="AlphaFoldDB" id="A0A087LXV9"/>
<dbReference type="InterPro" id="IPR001307">
    <property type="entry name" value="Thiosulphate_STrfase_CS"/>
</dbReference>
<dbReference type="InterPro" id="IPR001763">
    <property type="entry name" value="Rhodanese-like_dom"/>
</dbReference>
<dbReference type="NCBIfam" id="NF033788">
    <property type="entry name" value="HTH_metalloreg"/>
    <property type="match status" value="1"/>
</dbReference>
<dbReference type="GO" id="GO:0003677">
    <property type="term" value="F:DNA binding"/>
    <property type="evidence" value="ECO:0007669"/>
    <property type="project" value="UniProtKB-KW"/>
</dbReference>
<proteinExistence type="predicted"/>
<dbReference type="InterPro" id="IPR011991">
    <property type="entry name" value="ArsR-like_HTH"/>
</dbReference>
<keyword evidence="7" id="KW-1185">Reference proteome</keyword>
<keyword evidence="1" id="KW-0805">Transcription regulation</keyword>
<comment type="caution">
    <text evidence="6">The sequence shown here is derived from an EMBL/GenBank/DDBJ whole genome shotgun (WGS) entry which is preliminary data.</text>
</comment>
<dbReference type="InterPro" id="IPR036873">
    <property type="entry name" value="Rhodanese-like_dom_sf"/>
</dbReference>
<evidence type="ECO:0000259" key="5">
    <source>
        <dbReference type="PROSITE" id="PS50987"/>
    </source>
</evidence>
<feature type="domain" description="Rhodanese" evidence="4">
    <location>
        <begin position="130"/>
        <end position="219"/>
    </location>
</feature>
<evidence type="ECO:0000313" key="7">
    <source>
        <dbReference type="Proteomes" id="UP000028981"/>
    </source>
</evidence>
<dbReference type="InterPro" id="IPR001845">
    <property type="entry name" value="HTH_ArsR_DNA-bd_dom"/>
</dbReference>
<dbReference type="GO" id="GO:0004792">
    <property type="term" value="F:thiosulfate-cyanide sulfurtransferase activity"/>
    <property type="evidence" value="ECO:0007669"/>
    <property type="project" value="InterPro"/>
</dbReference>
<protein>
    <submittedName>
        <fullName evidence="6">ArsR family transcriptional regulator</fullName>
    </submittedName>
</protein>
<feature type="domain" description="HTH arsR-type" evidence="5">
    <location>
        <begin position="6"/>
        <end position="100"/>
    </location>
</feature>
<dbReference type="PANTHER" id="PTHR43132">
    <property type="entry name" value="ARSENICAL RESISTANCE OPERON REPRESSOR ARSR-RELATED"/>
    <property type="match status" value="1"/>
</dbReference>
<evidence type="ECO:0000259" key="4">
    <source>
        <dbReference type="PROSITE" id="PS50206"/>
    </source>
</evidence>
<evidence type="ECO:0000256" key="2">
    <source>
        <dbReference type="ARBA" id="ARBA00023125"/>
    </source>
</evidence>
<dbReference type="PROSITE" id="PS50206">
    <property type="entry name" value="RHODANESE_3"/>
    <property type="match status" value="1"/>
</dbReference>
<gene>
    <name evidence="6" type="ORF">JP75_21155</name>
</gene>
<evidence type="ECO:0000256" key="1">
    <source>
        <dbReference type="ARBA" id="ARBA00023015"/>
    </source>
</evidence>
<dbReference type="SMART" id="SM00418">
    <property type="entry name" value="HTH_ARSR"/>
    <property type="match status" value="1"/>
</dbReference>
<dbReference type="EMBL" id="JQGC01000026">
    <property type="protein sequence ID" value="KFL29462.1"/>
    <property type="molecule type" value="Genomic_DNA"/>
</dbReference>
<name>A0A087LXV9_9HYPH</name>
<dbReference type="InterPro" id="IPR036390">
    <property type="entry name" value="WH_DNA-bd_sf"/>
</dbReference>
<dbReference type="CDD" id="cd00158">
    <property type="entry name" value="RHOD"/>
    <property type="match status" value="1"/>
</dbReference>
<dbReference type="PRINTS" id="PR00778">
    <property type="entry name" value="HTHARSR"/>
</dbReference>
<dbReference type="PROSITE" id="PS50987">
    <property type="entry name" value="HTH_ARSR_2"/>
    <property type="match status" value="1"/>
</dbReference>
<dbReference type="SMART" id="SM00450">
    <property type="entry name" value="RHOD"/>
    <property type="match status" value="1"/>
</dbReference>
<dbReference type="CDD" id="cd00090">
    <property type="entry name" value="HTH_ARSR"/>
    <property type="match status" value="1"/>
</dbReference>
<accession>A0A087LXV9</accession>
<evidence type="ECO:0000313" key="6">
    <source>
        <dbReference type="EMBL" id="KFL29462.1"/>
    </source>
</evidence>
<reference evidence="6 7" key="1">
    <citation type="submission" date="2014-08" db="EMBL/GenBank/DDBJ databases">
        <authorList>
            <person name="Hassan Y.I."/>
            <person name="Lepp D."/>
            <person name="Zhou T."/>
        </authorList>
    </citation>
    <scope>NUCLEOTIDE SEQUENCE [LARGE SCALE GENOMIC DNA]</scope>
    <source>
        <strain evidence="6 7">IFO13584</strain>
    </source>
</reference>
<dbReference type="SUPFAM" id="SSF52821">
    <property type="entry name" value="Rhodanese/Cell cycle control phosphatase"/>
    <property type="match status" value="1"/>
</dbReference>
<sequence length="220" mass="24084">MSSPSPKLALFKQFALVAKTLGHPQRLELIEQLGQGPRSVDLLAEKLGAPIANVSQHLQTMRRAGLVAAERQGKFVVYRLADDSVLAAMKAIRRVAENNLAEVDKIVRGYFEERDSLEPVTREELSGRLRDGMVTVLDVRPADEFELGHVPGALNVPLSELDARLATLDPEKDIVAYCRGAYCVMSFEAVSRLRAQGFSARRLEDGMPEWVAAGNAVASS</sequence>
<keyword evidence="2" id="KW-0238">DNA-binding</keyword>
<dbReference type="SUPFAM" id="SSF46785">
    <property type="entry name" value="Winged helix' DNA-binding domain"/>
    <property type="match status" value="1"/>
</dbReference>
<dbReference type="Pfam" id="PF00581">
    <property type="entry name" value="Rhodanese"/>
    <property type="match status" value="1"/>
</dbReference>
<evidence type="ECO:0000256" key="3">
    <source>
        <dbReference type="ARBA" id="ARBA00023163"/>
    </source>
</evidence>